<dbReference type="Pfam" id="PF01638">
    <property type="entry name" value="HxlR"/>
    <property type="match status" value="1"/>
</dbReference>
<name>A0A0M3DEK3_9FIRM</name>
<dbReference type="InterPro" id="IPR036390">
    <property type="entry name" value="WH_DNA-bd_sf"/>
</dbReference>
<sequence length="110" mass="12659">MYNVSDMTFDCPVEALSSIVGKKWVARIVWEIQDSKIRFGELQRKIDGCSKKMLVQQLDLLVENNIVINNKKVVKNSIESTYYLSKSGLELLHVIANMIKWSNEHIVCND</sequence>
<dbReference type="GO" id="GO:0003677">
    <property type="term" value="F:DNA binding"/>
    <property type="evidence" value="ECO:0007669"/>
    <property type="project" value="UniProtKB-KW"/>
</dbReference>
<keyword evidence="2" id="KW-0238">DNA-binding</keyword>
<dbReference type="PANTHER" id="PTHR33204:SF18">
    <property type="entry name" value="TRANSCRIPTIONAL REGULATORY PROTEIN"/>
    <property type="match status" value="1"/>
</dbReference>
<evidence type="ECO:0000256" key="1">
    <source>
        <dbReference type="ARBA" id="ARBA00023015"/>
    </source>
</evidence>
<evidence type="ECO:0000313" key="5">
    <source>
        <dbReference type="EMBL" id="KKY00546.1"/>
    </source>
</evidence>
<organism evidence="5 6">
    <name type="scientific">Paraclostridium benzoelyticum</name>
    <dbReference type="NCBI Taxonomy" id="1629550"/>
    <lineage>
        <taxon>Bacteria</taxon>
        <taxon>Bacillati</taxon>
        <taxon>Bacillota</taxon>
        <taxon>Clostridia</taxon>
        <taxon>Peptostreptococcales</taxon>
        <taxon>Peptostreptococcaceae</taxon>
        <taxon>Paraclostridium</taxon>
    </lineage>
</organism>
<feature type="domain" description="HTH hxlR-type" evidence="4">
    <location>
        <begin position="11"/>
        <end position="110"/>
    </location>
</feature>
<evidence type="ECO:0000256" key="2">
    <source>
        <dbReference type="ARBA" id="ARBA00023125"/>
    </source>
</evidence>
<dbReference type="InterPro" id="IPR002577">
    <property type="entry name" value="HTH_HxlR"/>
</dbReference>
<keyword evidence="1" id="KW-0805">Transcription regulation</keyword>
<gene>
    <name evidence="5" type="ORF">VN21_13570</name>
</gene>
<dbReference type="PATRIC" id="fig|1629550.3.peg.2169"/>
<dbReference type="SUPFAM" id="SSF46785">
    <property type="entry name" value="Winged helix' DNA-binding domain"/>
    <property type="match status" value="1"/>
</dbReference>
<dbReference type="EMBL" id="LBBT01000266">
    <property type="protein sequence ID" value="KKY00546.1"/>
    <property type="molecule type" value="Genomic_DNA"/>
</dbReference>
<dbReference type="PROSITE" id="PS51118">
    <property type="entry name" value="HTH_HXLR"/>
    <property type="match status" value="1"/>
</dbReference>
<evidence type="ECO:0000256" key="3">
    <source>
        <dbReference type="ARBA" id="ARBA00023163"/>
    </source>
</evidence>
<dbReference type="Gene3D" id="1.10.10.10">
    <property type="entry name" value="Winged helix-like DNA-binding domain superfamily/Winged helix DNA-binding domain"/>
    <property type="match status" value="1"/>
</dbReference>
<evidence type="ECO:0000259" key="4">
    <source>
        <dbReference type="PROSITE" id="PS51118"/>
    </source>
</evidence>
<dbReference type="AlphaFoldDB" id="A0A0M3DEK3"/>
<dbReference type="Proteomes" id="UP000034407">
    <property type="component" value="Unassembled WGS sequence"/>
</dbReference>
<protein>
    <submittedName>
        <fullName evidence="5">HxlR family transcriptional regulator</fullName>
    </submittedName>
</protein>
<dbReference type="InterPro" id="IPR036388">
    <property type="entry name" value="WH-like_DNA-bd_sf"/>
</dbReference>
<dbReference type="RefSeq" id="WP_035118054.1">
    <property type="nucleotide sequence ID" value="NZ_JBCLWQ010000002.1"/>
</dbReference>
<comment type="caution">
    <text evidence="5">The sequence shown here is derived from an EMBL/GenBank/DDBJ whole genome shotgun (WGS) entry which is preliminary data.</text>
</comment>
<dbReference type="PANTHER" id="PTHR33204">
    <property type="entry name" value="TRANSCRIPTIONAL REGULATOR, MARR FAMILY"/>
    <property type="match status" value="1"/>
</dbReference>
<keyword evidence="3" id="KW-0804">Transcription</keyword>
<dbReference type="OrthoDB" id="9791143at2"/>
<accession>A0A0M3DEK3</accession>
<keyword evidence="6" id="KW-1185">Reference proteome</keyword>
<proteinExistence type="predicted"/>
<reference evidence="5 6" key="1">
    <citation type="submission" date="2015-04" db="EMBL/GenBank/DDBJ databases">
        <title>Microcin producing Clostridium sp. JC272T.</title>
        <authorList>
            <person name="Jyothsna T."/>
            <person name="Sasikala C."/>
            <person name="Ramana C."/>
        </authorList>
    </citation>
    <scope>NUCLEOTIDE SEQUENCE [LARGE SCALE GENOMIC DNA]</scope>
    <source>
        <strain evidence="5 6">JC272</strain>
    </source>
</reference>
<evidence type="ECO:0000313" key="6">
    <source>
        <dbReference type="Proteomes" id="UP000034407"/>
    </source>
</evidence>